<organism evidence="2 3">
    <name type="scientific">Variovorax paradoxus</name>
    <dbReference type="NCBI Taxonomy" id="34073"/>
    <lineage>
        <taxon>Bacteria</taxon>
        <taxon>Pseudomonadati</taxon>
        <taxon>Pseudomonadota</taxon>
        <taxon>Betaproteobacteria</taxon>
        <taxon>Burkholderiales</taxon>
        <taxon>Comamonadaceae</taxon>
        <taxon>Variovorax</taxon>
    </lineage>
</organism>
<evidence type="ECO:0000313" key="3">
    <source>
        <dbReference type="Proteomes" id="UP000249135"/>
    </source>
</evidence>
<feature type="region of interest" description="Disordered" evidence="1">
    <location>
        <begin position="33"/>
        <end position="52"/>
    </location>
</feature>
<protein>
    <submittedName>
        <fullName evidence="2">Uncharacterized protein</fullName>
    </submittedName>
</protein>
<sequence>MGADPISITIAAVTAAIKANEIITQKGAMEDAAKAQRKAASTAQNERMNRDLETKRQQLRQERVRRAQIQQSSQNTGVAASSGQIGAESAINTQVGQNISNITSEQQANLAIGYYQQKASDAQVRAQSGQQFTQLAMTGLSLYSGFGAAGAAAANPGIGTGSAGVAAGSMSPSTVSNPYALNLFQ</sequence>
<evidence type="ECO:0000256" key="1">
    <source>
        <dbReference type="SAM" id="MobiDB-lite"/>
    </source>
</evidence>
<name>A0A2W5SEM4_VARPD</name>
<dbReference type="EMBL" id="QFPP01000006">
    <property type="protein sequence ID" value="PZQ78013.1"/>
    <property type="molecule type" value="Genomic_DNA"/>
</dbReference>
<accession>A0A2W5SEM4</accession>
<reference evidence="2 3" key="1">
    <citation type="submission" date="2017-08" db="EMBL/GenBank/DDBJ databases">
        <title>Infants hospitalized years apart are colonized by the same room-sourced microbial strains.</title>
        <authorList>
            <person name="Brooks B."/>
            <person name="Olm M.R."/>
            <person name="Firek B.A."/>
            <person name="Baker R."/>
            <person name="Thomas B.C."/>
            <person name="Morowitz M.J."/>
            <person name="Banfield J.F."/>
        </authorList>
    </citation>
    <scope>NUCLEOTIDE SEQUENCE [LARGE SCALE GENOMIC DNA]</scope>
    <source>
        <strain evidence="2">S2_005_003_R2_41</strain>
    </source>
</reference>
<dbReference type="Proteomes" id="UP000249135">
    <property type="component" value="Unassembled WGS sequence"/>
</dbReference>
<comment type="caution">
    <text evidence="2">The sequence shown here is derived from an EMBL/GenBank/DDBJ whole genome shotgun (WGS) entry which is preliminary data.</text>
</comment>
<evidence type="ECO:0000313" key="2">
    <source>
        <dbReference type="EMBL" id="PZQ78013.1"/>
    </source>
</evidence>
<gene>
    <name evidence="2" type="ORF">DI563_01610</name>
</gene>
<proteinExistence type="predicted"/>
<dbReference type="AlphaFoldDB" id="A0A2W5SEM4"/>